<protein>
    <recommendedName>
        <fullName evidence="4">GDSL family lipase</fullName>
    </recommendedName>
</protein>
<dbReference type="PANTHER" id="PTHR45648">
    <property type="entry name" value="GDSL LIPASE/ACYLHYDROLASE FAMILY PROTEIN (AFU_ORTHOLOGUE AFUA_4G14700)"/>
    <property type="match status" value="1"/>
</dbReference>
<dbReference type="Gene3D" id="3.40.50.1110">
    <property type="entry name" value="SGNH hydrolase"/>
    <property type="match status" value="1"/>
</dbReference>
<dbReference type="Pfam" id="PF00657">
    <property type="entry name" value="Lipase_GDSL"/>
    <property type="match status" value="1"/>
</dbReference>
<organism evidence="2 3">
    <name type="scientific">Candidatus Francisella endociliophora</name>
    <dbReference type="NCBI Taxonomy" id="653937"/>
    <lineage>
        <taxon>Bacteria</taxon>
        <taxon>Pseudomonadati</taxon>
        <taxon>Pseudomonadota</taxon>
        <taxon>Gammaproteobacteria</taxon>
        <taxon>Thiotrichales</taxon>
        <taxon>Francisellaceae</taxon>
        <taxon>Francisella</taxon>
    </lineage>
</organism>
<dbReference type="GO" id="GO:0016788">
    <property type="term" value="F:hydrolase activity, acting on ester bonds"/>
    <property type="evidence" value="ECO:0007669"/>
    <property type="project" value="InterPro"/>
</dbReference>
<keyword evidence="3" id="KW-1185">Reference proteome</keyword>
<dbReference type="STRING" id="1547445.LO80_07040"/>
<sequence length="365" mass="39651">MKKILLKIGVALSVPLFGGALNIAETNNVVVFGDSLSDVGYYNNLANIWQQKQQKPWPKTIDGKNLKQPTFSTPVINAIWSQKLDKLAGIKLTTNNLNTPKMNAESGAVVVDEISQGNNYAAGGATTTCDGISVDGVYTPPPIGPSQSENCEINKYNQIDSYLSQHDNQANPNTVYLIWGGANNAFILLSKVASGTISPEEASKGMVDAANDIIKDIEYLQSKGAEKLIVLALPNLKITPAMTDDGKEPDGQTAQLAQQMSNAFNNKLKVGLSDSSDVIFLRDDLNFFDKIVTHKRITVNDKEYLFNDVTQSACDFAGDNSLSCVPKDGTEKYLFADTVHPTNHAQQALAEYIYRNGISKFSSDT</sequence>
<dbReference type="EMBL" id="CP009574">
    <property type="protein sequence ID" value="AIT09743.1"/>
    <property type="molecule type" value="Genomic_DNA"/>
</dbReference>
<evidence type="ECO:0000313" key="3">
    <source>
        <dbReference type="Proteomes" id="UP000029672"/>
    </source>
</evidence>
<proteinExistence type="predicted"/>
<evidence type="ECO:0000313" key="2">
    <source>
        <dbReference type="EMBL" id="AIT09743.1"/>
    </source>
</evidence>
<dbReference type="SUPFAM" id="SSF52266">
    <property type="entry name" value="SGNH hydrolase"/>
    <property type="match status" value="1"/>
</dbReference>
<dbReference type="AlphaFoldDB" id="A0A097EQ95"/>
<dbReference type="OrthoDB" id="5292073at2"/>
<keyword evidence="1" id="KW-0378">Hydrolase</keyword>
<name>A0A097EQ95_9GAMM</name>
<accession>A0A097EQ95</accession>
<dbReference type="Proteomes" id="UP000029672">
    <property type="component" value="Chromosome"/>
</dbReference>
<dbReference type="InterPro" id="IPR051058">
    <property type="entry name" value="GDSL_Est/Lipase"/>
</dbReference>
<gene>
    <name evidence="2" type="ORF">LO80_07040</name>
</gene>
<dbReference type="PANTHER" id="PTHR45648:SF22">
    <property type="entry name" value="GDSL LIPASE_ACYLHYDROLASE FAMILY PROTEIN (AFU_ORTHOLOGUE AFUA_4G14700)"/>
    <property type="match status" value="1"/>
</dbReference>
<dbReference type="KEGG" id="frf:LO80_07040"/>
<dbReference type="InterPro" id="IPR036514">
    <property type="entry name" value="SGNH_hydro_sf"/>
</dbReference>
<evidence type="ECO:0000256" key="1">
    <source>
        <dbReference type="ARBA" id="ARBA00022801"/>
    </source>
</evidence>
<dbReference type="RefSeq" id="WP_040009948.1">
    <property type="nucleotide sequence ID" value="NZ_CP009574.1"/>
</dbReference>
<dbReference type="HOGENOM" id="CLU_015101_3_2_6"/>
<dbReference type="InterPro" id="IPR001087">
    <property type="entry name" value="GDSL"/>
</dbReference>
<evidence type="ECO:0008006" key="4">
    <source>
        <dbReference type="Google" id="ProtNLM"/>
    </source>
</evidence>
<reference evidence="2 3" key="1">
    <citation type="submission" date="2014-10" db="EMBL/GenBank/DDBJ databases">
        <title>Whole genome sequence of Francisella endociliophora strain FSC1006, isolated from a laboratory culture of the marine ciliate Euplotes raikovi.</title>
        <authorList>
            <person name="Granberg M."/>
            <person name="Backman S."/>
            <person name="Lundmark E."/>
            <person name="Nilsson E."/>
            <person name="Karlsson E."/>
            <person name="Thelaus J."/>
            <person name="Ohrman C."/>
            <person name="Larkeryd A."/>
            <person name="Stenberg P."/>
        </authorList>
    </citation>
    <scope>NUCLEOTIDE SEQUENCE [LARGE SCALE GENOMIC DNA]</scope>
    <source>
        <strain evidence="2 3">FSC1006</strain>
    </source>
</reference>
<dbReference type="eggNOG" id="COG3240">
    <property type="taxonomic scope" value="Bacteria"/>
</dbReference>